<evidence type="ECO:0000313" key="2">
    <source>
        <dbReference type="EMBL" id="MDI1429876.1"/>
    </source>
</evidence>
<reference evidence="2 3" key="1">
    <citation type="submission" date="2023-04" db="EMBL/GenBank/DDBJ databases">
        <title>The genome sequence of Polyangium sorediatum DSM14670.</title>
        <authorList>
            <person name="Zhang X."/>
        </authorList>
    </citation>
    <scope>NUCLEOTIDE SEQUENCE [LARGE SCALE GENOMIC DNA]</scope>
    <source>
        <strain evidence="2 3">DSM 14670</strain>
    </source>
</reference>
<gene>
    <name evidence="2" type="ORF">QHF89_10225</name>
</gene>
<dbReference type="Proteomes" id="UP001160301">
    <property type="component" value="Unassembled WGS sequence"/>
</dbReference>
<sequence>MHPAFVAWWHAGRGGSCGPEGWSGGRRAWFGGGSGPGRGGGHGHGGHGGHGGGDDLPGGSDFDGGGGGNFGVRRPLRFLAHRLELDDGQIAELATILDELKIERAQAAVDHRRTTSAFADAVLGEKLDEPRLDQIRADRVKSAEQLQASVVRALGRIHALLSAEQRKKLAYLLRTGALAI</sequence>
<name>A0ABT6NNH1_9BACT</name>
<accession>A0ABT6NNH1</accession>
<feature type="region of interest" description="Disordered" evidence="1">
    <location>
        <begin position="25"/>
        <end position="67"/>
    </location>
</feature>
<dbReference type="RefSeq" id="WP_136965598.1">
    <property type="nucleotide sequence ID" value="NZ_JARZHI010000006.1"/>
</dbReference>
<keyword evidence="3" id="KW-1185">Reference proteome</keyword>
<dbReference type="Pfam" id="PF07813">
    <property type="entry name" value="LTXXQ"/>
    <property type="match status" value="1"/>
</dbReference>
<dbReference type="Gene3D" id="1.20.120.1490">
    <property type="match status" value="1"/>
</dbReference>
<dbReference type="InterPro" id="IPR012899">
    <property type="entry name" value="LTXXQ"/>
</dbReference>
<organism evidence="2 3">
    <name type="scientific">Polyangium sorediatum</name>
    <dbReference type="NCBI Taxonomy" id="889274"/>
    <lineage>
        <taxon>Bacteria</taxon>
        <taxon>Pseudomonadati</taxon>
        <taxon>Myxococcota</taxon>
        <taxon>Polyangia</taxon>
        <taxon>Polyangiales</taxon>
        <taxon>Polyangiaceae</taxon>
        <taxon>Polyangium</taxon>
    </lineage>
</organism>
<protein>
    <submittedName>
        <fullName evidence="2">Spy/CpxP family protein refolding chaperone</fullName>
    </submittedName>
</protein>
<evidence type="ECO:0000256" key="1">
    <source>
        <dbReference type="SAM" id="MobiDB-lite"/>
    </source>
</evidence>
<proteinExistence type="predicted"/>
<dbReference type="EMBL" id="JARZHI010000006">
    <property type="protein sequence ID" value="MDI1429876.1"/>
    <property type="molecule type" value="Genomic_DNA"/>
</dbReference>
<evidence type="ECO:0000313" key="3">
    <source>
        <dbReference type="Proteomes" id="UP001160301"/>
    </source>
</evidence>
<comment type="caution">
    <text evidence="2">The sequence shown here is derived from an EMBL/GenBank/DDBJ whole genome shotgun (WGS) entry which is preliminary data.</text>
</comment>